<name>A0A2T7A780_TUBBO</name>
<gene>
    <name evidence="1" type="ORF">B9Z19DRAFT_821343</name>
</gene>
<protein>
    <submittedName>
        <fullName evidence="1">Uncharacterized protein</fullName>
    </submittedName>
</protein>
<organism evidence="1 2">
    <name type="scientific">Tuber borchii</name>
    <name type="common">White truffle</name>
    <dbReference type="NCBI Taxonomy" id="42251"/>
    <lineage>
        <taxon>Eukaryota</taxon>
        <taxon>Fungi</taxon>
        <taxon>Dikarya</taxon>
        <taxon>Ascomycota</taxon>
        <taxon>Pezizomycotina</taxon>
        <taxon>Pezizomycetes</taxon>
        <taxon>Pezizales</taxon>
        <taxon>Tuberaceae</taxon>
        <taxon>Tuber</taxon>
    </lineage>
</organism>
<sequence length="113" mass="13168">MFKYLLGEPLGPWKIILSQQAMEDLGTENAQSNFESVRRKFSELASGDWAGKKILHRVKWDNSLSYRIPVFKAFYKAQHFILWQIDTAFDERFGKDYQVIKVWAIGNPKNVGI</sequence>
<dbReference type="OrthoDB" id="3156807at2759"/>
<dbReference type="EMBL" id="NESQ01000009">
    <property type="protein sequence ID" value="PUU83598.1"/>
    <property type="molecule type" value="Genomic_DNA"/>
</dbReference>
<comment type="caution">
    <text evidence="1">The sequence shown here is derived from an EMBL/GenBank/DDBJ whole genome shotgun (WGS) entry which is preliminary data.</text>
</comment>
<keyword evidence="2" id="KW-1185">Reference proteome</keyword>
<evidence type="ECO:0000313" key="1">
    <source>
        <dbReference type="EMBL" id="PUU83598.1"/>
    </source>
</evidence>
<accession>A0A2T7A780</accession>
<dbReference type="STRING" id="42251.A0A2T7A780"/>
<proteinExistence type="predicted"/>
<dbReference type="AlphaFoldDB" id="A0A2T7A780"/>
<reference evidence="1 2" key="1">
    <citation type="submission" date="2017-04" db="EMBL/GenBank/DDBJ databases">
        <title>Draft genome sequence of Tuber borchii Vittad., a whitish edible truffle.</title>
        <authorList>
            <consortium name="DOE Joint Genome Institute"/>
            <person name="Murat C."/>
            <person name="Kuo A."/>
            <person name="Barry K.W."/>
            <person name="Clum A."/>
            <person name="Dockter R.B."/>
            <person name="Fauchery L."/>
            <person name="Iotti M."/>
            <person name="Kohler A."/>
            <person name="Labutti K."/>
            <person name="Lindquist E.A."/>
            <person name="Lipzen A."/>
            <person name="Ohm R.A."/>
            <person name="Wang M."/>
            <person name="Grigoriev I.V."/>
            <person name="Zambonelli A."/>
            <person name="Martin F.M."/>
        </authorList>
    </citation>
    <scope>NUCLEOTIDE SEQUENCE [LARGE SCALE GENOMIC DNA]</scope>
    <source>
        <strain evidence="1 2">Tbo3840</strain>
    </source>
</reference>
<evidence type="ECO:0000313" key="2">
    <source>
        <dbReference type="Proteomes" id="UP000244722"/>
    </source>
</evidence>
<dbReference type="Proteomes" id="UP000244722">
    <property type="component" value="Unassembled WGS sequence"/>
</dbReference>